<keyword evidence="6 7" id="KW-0472">Membrane</keyword>
<evidence type="ECO:0000256" key="3">
    <source>
        <dbReference type="ARBA" id="ARBA00022792"/>
    </source>
</evidence>
<dbReference type="PANTHER" id="PTHR28264:SF1">
    <property type="entry name" value="CYTOCHROME C OXIDASE SUBUNIT 6C"/>
    <property type="match status" value="1"/>
</dbReference>
<dbReference type="GO" id="GO:0004129">
    <property type="term" value="F:cytochrome-c oxidase activity"/>
    <property type="evidence" value="ECO:0007669"/>
    <property type="project" value="TreeGrafter"/>
</dbReference>
<dbReference type="EMBL" id="KE384724">
    <property type="protein sequence ID" value="KJK82366.1"/>
    <property type="molecule type" value="Genomic_DNA"/>
</dbReference>
<keyword evidence="5" id="KW-0496">Mitochondrion</keyword>
<dbReference type="GO" id="GO:0006123">
    <property type="term" value="P:mitochondrial electron transport, cytochrome c to oxygen"/>
    <property type="evidence" value="ECO:0007669"/>
    <property type="project" value="TreeGrafter"/>
</dbReference>
<accession>A0A0D9P8E6</accession>
<reference evidence="9" key="1">
    <citation type="journal article" date="2014" name="BMC Genomics">
        <title>The genome sequence of the biocontrol fungus Metarhizium anisopliae and comparative genomics of Metarhizium species.</title>
        <authorList>
            <person name="Pattemore J.A."/>
            <person name="Hane J.K."/>
            <person name="Williams A.H."/>
            <person name="Wilson B.A."/>
            <person name="Stodart B.J."/>
            <person name="Ash G.J."/>
        </authorList>
    </citation>
    <scope>NUCLEOTIDE SEQUENCE [LARGE SCALE GENOMIC DNA]</scope>
    <source>
        <strain evidence="9">BRIP 53293</strain>
    </source>
</reference>
<name>A0A0D9P8E6_METAN</name>
<evidence type="ECO:0000256" key="2">
    <source>
        <dbReference type="ARBA" id="ARBA00022692"/>
    </source>
</evidence>
<keyword evidence="3" id="KW-0999">Mitochondrion inner membrane</keyword>
<dbReference type="AlphaFoldDB" id="A0A0D9P8E6"/>
<dbReference type="OrthoDB" id="3596146at2759"/>
<gene>
    <name evidence="8" type="ORF">H634G_02560</name>
</gene>
<organism evidence="8 9">
    <name type="scientific">Metarhizium anisopliae BRIP 53293</name>
    <dbReference type="NCBI Taxonomy" id="1291518"/>
    <lineage>
        <taxon>Eukaryota</taxon>
        <taxon>Fungi</taxon>
        <taxon>Dikarya</taxon>
        <taxon>Ascomycota</taxon>
        <taxon>Pezizomycotina</taxon>
        <taxon>Sordariomycetes</taxon>
        <taxon>Hypocreomycetidae</taxon>
        <taxon>Hypocreales</taxon>
        <taxon>Clavicipitaceae</taxon>
        <taxon>Metarhizium</taxon>
    </lineage>
</organism>
<dbReference type="PANTHER" id="PTHR28264">
    <property type="entry name" value="CYTOCHROME C OXIDASE SUBUNIT 7A"/>
    <property type="match status" value="1"/>
</dbReference>
<evidence type="ECO:0000256" key="7">
    <source>
        <dbReference type="SAM" id="Phobius"/>
    </source>
</evidence>
<keyword evidence="4 7" id="KW-1133">Transmembrane helix</keyword>
<dbReference type="STRING" id="1291518.A0A0D9P8E6"/>
<dbReference type="Proteomes" id="UP000054544">
    <property type="component" value="Unassembled WGS sequence"/>
</dbReference>
<evidence type="ECO:0000313" key="9">
    <source>
        <dbReference type="Proteomes" id="UP000054544"/>
    </source>
</evidence>
<comment type="subcellular location">
    <subcellularLocation>
        <location evidence="1">Mitochondrion inner membrane</location>
    </subcellularLocation>
</comment>
<keyword evidence="2 7" id="KW-0812">Transmembrane</keyword>
<proteinExistence type="predicted"/>
<protein>
    <submittedName>
        <fullName evidence="8">Uncharacterized protein</fullName>
    </submittedName>
</protein>
<evidence type="ECO:0000256" key="6">
    <source>
        <dbReference type="ARBA" id="ARBA00023136"/>
    </source>
</evidence>
<sequence length="295" mass="31690">MPAAPITGILRRRLILDLGVGLGAGFAMANLFWYGYHMPRTNARDAFYVKLEAERAENKQAAGQSGPWAAVVMDEAIGARVLAGIEEASLEEILKAVRGKLTPASAVKQTHIPALDALAATSLRRSQSRTISLCGRAVPLLYEVIARLVSAPHFYTLLVLDLDARFDPTCLETEASNLEHVYVQRPAQSSPEHLRGLVAAAEAFMLYDDATRLSRGREWWGTVVMGGLAAGDLTAGWKGWARVDRAAVMGFALGTSAEEALAQRAMRERAVEGAGWAVSSAFGGFGFGGKDDMDV</sequence>
<dbReference type="CDD" id="cd22888">
    <property type="entry name" value="CcO_VIIa_fungal"/>
    <property type="match status" value="1"/>
</dbReference>
<evidence type="ECO:0000256" key="4">
    <source>
        <dbReference type="ARBA" id="ARBA00022989"/>
    </source>
</evidence>
<keyword evidence="9" id="KW-1185">Reference proteome</keyword>
<evidence type="ECO:0000256" key="1">
    <source>
        <dbReference type="ARBA" id="ARBA00004273"/>
    </source>
</evidence>
<evidence type="ECO:0000313" key="8">
    <source>
        <dbReference type="EMBL" id="KJK82366.1"/>
    </source>
</evidence>
<dbReference type="GO" id="GO:0005743">
    <property type="term" value="C:mitochondrial inner membrane"/>
    <property type="evidence" value="ECO:0007669"/>
    <property type="project" value="UniProtKB-SubCell"/>
</dbReference>
<evidence type="ECO:0000256" key="5">
    <source>
        <dbReference type="ARBA" id="ARBA00023128"/>
    </source>
</evidence>
<feature type="transmembrane region" description="Helical" evidence="7">
    <location>
        <begin position="14"/>
        <end position="36"/>
    </location>
</feature>